<proteinExistence type="inferred from homology"/>
<reference evidence="9 10" key="1">
    <citation type="journal article" date="2015" name="Int. J. Syst. Evol. Microbiol.">
        <title>Aestuariivita atlantica sp. nov., isolated from deep sea sediment of the Atlantic Ocean.</title>
        <authorList>
            <person name="Li G."/>
            <person name="Lai Q."/>
            <person name="Du Y."/>
            <person name="Liu X."/>
            <person name="Sun F."/>
            <person name="Shao Z."/>
        </authorList>
    </citation>
    <scope>NUCLEOTIDE SEQUENCE [LARGE SCALE GENOMIC DNA]</scope>
    <source>
        <strain evidence="9 10">22II-S11-z3</strain>
    </source>
</reference>
<comment type="caution">
    <text evidence="9">The sequence shown here is derived from an EMBL/GenBank/DDBJ whole genome shotgun (WGS) entry which is preliminary data.</text>
</comment>
<feature type="transmembrane region" description="Helical" evidence="7">
    <location>
        <begin position="272"/>
        <end position="290"/>
    </location>
</feature>
<keyword evidence="3" id="KW-1003">Cell membrane</keyword>
<feature type="transmembrane region" description="Helical" evidence="7">
    <location>
        <begin position="330"/>
        <end position="348"/>
    </location>
</feature>
<feature type="transmembrane region" description="Helical" evidence="7">
    <location>
        <begin position="48"/>
        <end position="70"/>
    </location>
</feature>
<dbReference type="GO" id="GO:0016413">
    <property type="term" value="F:O-acetyltransferase activity"/>
    <property type="evidence" value="ECO:0007669"/>
    <property type="project" value="TreeGrafter"/>
</dbReference>
<comment type="subcellular location">
    <subcellularLocation>
        <location evidence="1">Cell membrane</location>
        <topology evidence="1">Multi-pass membrane protein</topology>
    </subcellularLocation>
</comment>
<feature type="transmembrane region" description="Helical" evidence="7">
    <location>
        <begin position="7"/>
        <end position="28"/>
    </location>
</feature>
<feature type="transmembrane region" description="Helical" evidence="7">
    <location>
        <begin position="197"/>
        <end position="220"/>
    </location>
</feature>
<keyword evidence="6 7" id="KW-0472">Membrane</keyword>
<accession>A0A0L1JQF3</accession>
<organism evidence="9 10">
    <name type="scientific">Pseudaestuariivita atlantica</name>
    <dbReference type="NCBI Taxonomy" id="1317121"/>
    <lineage>
        <taxon>Bacteria</taxon>
        <taxon>Pseudomonadati</taxon>
        <taxon>Pseudomonadota</taxon>
        <taxon>Alphaproteobacteria</taxon>
        <taxon>Rhodobacterales</taxon>
        <taxon>Paracoccaceae</taxon>
        <taxon>Pseudaestuariivita</taxon>
    </lineage>
</organism>
<feature type="transmembrane region" description="Helical" evidence="7">
    <location>
        <begin position="297"/>
        <end position="318"/>
    </location>
</feature>
<evidence type="ECO:0000256" key="1">
    <source>
        <dbReference type="ARBA" id="ARBA00004651"/>
    </source>
</evidence>
<feature type="transmembrane region" description="Helical" evidence="7">
    <location>
        <begin position="91"/>
        <end position="108"/>
    </location>
</feature>
<evidence type="ECO:0000256" key="7">
    <source>
        <dbReference type="SAM" id="Phobius"/>
    </source>
</evidence>
<dbReference type="EMBL" id="AQQZ01000004">
    <property type="protein sequence ID" value="KNG93653.1"/>
    <property type="molecule type" value="Genomic_DNA"/>
</dbReference>
<gene>
    <name evidence="9" type="ORF">ATO11_10645</name>
</gene>
<evidence type="ECO:0000256" key="6">
    <source>
        <dbReference type="ARBA" id="ARBA00023136"/>
    </source>
</evidence>
<evidence type="ECO:0000313" key="9">
    <source>
        <dbReference type="EMBL" id="KNG93653.1"/>
    </source>
</evidence>
<dbReference type="STRING" id="1317121.ATO11_10645"/>
<dbReference type="PANTHER" id="PTHR40074:SF2">
    <property type="entry name" value="O-ACETYLTRANSFERASE WECH"/>
    <property type="match status" value="1"/>
</dbReference>
<evidence type="ECO:0000256" key="2">
    <source>
        <dbReference type="ARBA" id="ARBA00007400"/>
    </source>
</evidence>
<comment type="similarity">
    <text evidence="2">Belongs to the acyltransferase 3 family.</text>
</comment>
<evidence type="ECO:0000256" key="4">
    <source>
        <dbReference type="ARBA" id="ARBA00022692"/>
    </source>
</evidence>
<evidence type="ECO:0000259" key="8">
    <source>
        <dbReference type="Pfam" id="PF01757"/>
    </source>
</evidence>
<dbReference type="GO" id="GO:0005886">
    <property type="term" value="C:plasma membrane"/>
    <property type="evidence" value="ECO:0007669"/>
    <property type="project" value="UniProtKB-SubCell"/>
</dbReference>
<dbReference type="Pfam" id="PF01757">
    <property type="entry name" value="Acyl_transf_3"/>
    <property type="match status" value="1"/>
</dbReference>
<dbReference type="InterPro" id="IPR002656">
    <property type="entry name" value="Acyl_transf_3_dom"/>
</dbReference>
<keyword evidence="5 7" id="KW-1133">Transmembrane helix</keyword>
<dbReference type="PANTHER" id="PTHR40074">
    <property type="entry name" value="O-ACETYLTRANSFERASE WECH"/>
    <property type="match status" value="1"/>
</dbReference>
<keyword evidence="10" id="KW-1185">Reference proteome</keyword>
<evidence type="ECO:0000256" key="5">
    <source>
        <dbReference type="ARBA" id="ARBA00022989"/>
    </source>
</evidence>
<keyword evidence="4 7" id="KW-0812">Transmembrane</keyword>
<protein>
    <recommendedName>
        <fullName evidence="8">Acyltransferase 3 domain-containing protein</fullName>
    </recommendedName>
</protein>
<feature type="domain" description="Acyltransferase 3" evidence="8">
    <location>
        <begin position="8"/>
        <end position="346"/>
    </location>
</feature>
<sequence length="378" mass="42562">MGQSARFVWLDACRLIAGVSMVGLHATADANGQPWVDYDPGERVLPMLLRAVIYTARTELFIVISIFLLMMALDRRPRGYRQTIAEQSRRLLVPFAFWVVFYAAYTLIKADSFGYADAWLAQLSDPAAWAGFLVLGDVKYHMHFIPTLFGLVLFYPLFRIAVAHPWTGFVVLACLIVKRELDVMLWSTFWSADWLPWAVRAVKIVTYIGYGMVAAAFWGIWSRTRMEDRAPWVPLILFVGGLMFLIKLVATYKTVETGAWPHSYTPGYWADFLMPVALFALCLCLAHKAWPPVLSRLAPYSFGIYLCHPIFLDMAEIALKGTDLAPMAQIGIKIGWALPATTLFVIVLSKLPPLAWTVGLGPLPRLRSRAARIPQQET</sequence>
<feature type="transmembrane region" description="Helical" evidence="7">
    <location>
        <begin position="232"/>
        <end position="252"/>
    </location>
</feature>
<dbReference type="AlphaFoldDB" id="A0A0L1JQF3"/>
<name>A0A0L1JQF3_9RHOB</name>
<feature type="transmembrane region" description="Helical" evidence="7">
    <location>
        <begin position="148"/>
        <end position="177"/>
    </location>
</feature>
<evidence type="ECO:0000256" key="3">
    <source>
        <dbReference type="ARBA" id="ARBA00022475"/>
    </source>
</evidence>
<evidence type="ECO:0000313" key="10">
    <source>
        <dbReference type="Proteomes" id="UP000036938"/>
    </source>
</evidence>
<dbReference type="Proteomes" id="UP000036938">
    <property type="component" value="Unassembled WGS sequence"/>
</dbReference>
<dbReference type="GO" id="GO:0009246">
    <property type="term" value="P:enterobacterial common antigen biosynthetic process"/>
    <property type="evidence" value="ECO:0007669"/>
    <property type="project" value="TreeGrafter"/>
</dbReference>